<protein>
    <submittedName>
        <fullName evidence="2">Uncharacterized protein</fullName>
    </submittedName>
</protein>
<proteinExistence type="predicted"/>
<reference evidence="2 3" key="1">
    <citation type="submission" date="2018-06" db="EMBL/GenBank/DDBJ databases">
        <title>Phytoactinopolyspora halophila sp. nov., a novel halophilic actinomycete isolated from a saline soil in China.</title>
        <authorList>
            <person name="Tang S.-K."/>
        </authorList>
    </citation>
    <scope>NUCLEOTIDE SEQUENCE [LARGE SCALE GENOMIC DNA]</scope>
    <source>
        <strain evidence="2 3">YIM 96934</strain>
    </source>
</reference>
<feature type="compositionally biased region" description="Basic and acidic residues" evidence="1">
    <location>
        <begin position="16"/>
        <end position="25"/>
    </location>
</feature>
<keyword evidence="3" id="KW-1185">Reference proteome</keyword>
<gene>
    <name evidence="2" type="ORF">DPM12_11910</name>
</gene>
<dbReference type="Proteomes" id="UP000250462">
    <property type="component" value="Unassembled WGS sequence"/>
</dbReference>
<organism evidence="2 3">
    <name type="scientific">Phytoactinopolyspora halophila</name>
    <dbReference type="NCBI Taxonomy" id="1981511"/>
    <lineage>
        <taxon>Bacteria</taxon>
        <taxon>Bacillati</taxon>
        <taxon>Actinomycetota</taxon>
        <taxon>Actinomycetes</taxon>
        <taxon>Jiangellales</taxon>
        <taxon>Jiangellaceae</taxon>
        <taxon>Phytoactinopolyspora</taxon>
    </lineage>
</organism>
<accession>A0A329QP18</accession>
<evidence type="ECO:0000313" key="3">
    <source>
        <dbReference type="Proteomes" id="UP000250462"/>
    </source>
</evidence>
<dbReference type="SUPFAM" id="SSF47162">
    <property type="entry name" value="Apolipoprotein"/>
    <property type="match status" value="1"/>
</dbReference>
<feature type="region of interest" description="Disordered" evidence="1">
    <location>
        <begin position="217"/>
        <end position="241"/>
    </location>
</feature>
<dbReference type="RefSeq" id="WP_112258537.1">
    <property type="nucleotide sequence ID" value="NZ_QMIG01000010.1"/>
</dbReference>
<comment type="caution">
    <text evidence="2">The sequence shown here is derived from an EMBL/GenBank/DDBJ whole genome shotgun (WGS) entry which is preliminary data.</text>
</comment>
<evidence type="ECO:0000256" key="1">
    <source>
        <dbReference type="SAM" id="MobiDB-lite"/>
    </source>
</evidence>
<evidence type="ECO:0000313" key="2">
    <source>
        <dbReference type="EMBL" id="RAW14114.1"/>
    </source>
</evidence>
<dbReference type="Gene3D" id="1.20.120.20">
    <property type="entry name" value="Apolipoprotein"/>
    <property type="match status" value="1"/>
</dbReference>
<dbReference type="EMBL" id="QMIG01000010">
    <property type="protein sequence ID" value="RAW14114.1"/>
    <property type="molecule type" value="Genomic_DNA"/>
</dbReference>
<name>A0A329QP18_9ACTN</name>
<feature type="region of interest" description="Disordered" evidence="1">
    <location>
        <begin position="1"/>
        <end position="36"/>
    </location>
</feature>
<sequence>MNSNTTFDAASSSRNAVEHGSERDSSSGATSGSGLDSTLESKAVRAFAGAADVAVTSLRDLSTRVVETVSDDEFRRDVRERVSDLSKRATSVVTDENVRGDLRRRLDDLPQEAKALRDDIPERMKEVPVRTAQLQEKAREAFSWERRHGLMTEIPAKVRDAASQAAQQASKTIDDLAGRGEGVVTRWRDEYRVSLGEKVVAIRGRVAEAADDVADAADKVADDLGESGDTGEPGEHDDQPR</sequence>
<feature type="compositionally biased region" description="Polar residues" evidence="1">
    <location>
        <begin position="1"/>
        <end position="15"/>
    </location>
</feature>
<feature type="compositionally biased region" description="Polar residues" evidence="1">
    <location>
        <begin position="26"/>
        <end position="36"/>
    </location>
</feature>
<dbReference type="AlphaFoldDB" id="A0A329QP18"/>